<keyword evidence="3" id="KW-0732">Signal</keyword>
<gene>
    <name evidence="4" type="primary">modA</name>
    <name evidence="4" type="ORF">NDM98_20145</name>
</gene>
<dbReference type="Pfam" id="PF13531">
    <property type="entry name" value="SBP_bac_11"/>
    <property type="match status" value="1"/>
</dbReference>
<dbReference type="RefSeq" id="WP_251611331.1">
    <property type="nucleotide sequence ID" value="NZ_JAMQJY010000004.1"/>
</dbReference>
<evidence type="ECO:0000256" key="1">
    <source>
        <dbReference type="ARBA" id="ARBA00009175"/>
    </source>
</evidence>
<comment type="caution">
    <text evidence="4">The sequence shown here is derived from an EMBL/GenBank/DDBJ whole genome shotgun (WGS) entry which is preliminary data.</text>
</comment>
<evidence type="ECO:0000313" key="5">
    <source>
        <dbReference type="Proteomes" id="UP001203665"/>
    </source>
</evidence>
<sequence length="127" mass="14263">MKRFKGLRWGSLKVCQAGRYSLQALESLEMWDEVKDNVVYGSDVRQVLTYVETGNTDVGLVYQTDALSSNEIEIIDSAPEGSHDPIHYPIALLEAASDNMAANQFYQYLQTEEPVGIFESYGFDQGK</sequence>
<evidence type="ECO:0000313" key="4">
    <source>
        <dbReference type="EMBL" id="MCM2677529.1"/>
    </source>
</evidence>
<reference evidence="4" key="1">
    <citation type="submission" date="2022-06" db="EMBL/GenBank/DDBJ databases">
        <title>Alkalicoccobacillus porphyridii sp. nov., isolated from a marine red alga, Porphyridium purpureum and reclassification of Shouchella plakortidis and Shouchella gibsonii as Alkalicoccobacillus plakortidis comb. nov. and Alkalicoccobacillus gibsonii comb. nov.</title>
        <authorList>
            <person name="Kim K.H."/>
            <person name="Lee J.K."/>
            <person name="Han D.M."/>
            <person name="Baek J.H."/>
            <person name="Jeon C.O."/>
        </authorList>
    </citation>
    <scope>NUCLEOTIDE SEQUENCE</scope>
    <source>
        <strain evidence="4">DSM 19153</strain>
    </source>
</reference>
<dbReference type="Gene3D" id="3.40.190.10">
    <property type="entry name" value="Periplasmic binding protein-like II"/>
    <property type="match status" value="1"/>
</dbReference>
<accession>A0ABT0XNP3</accession>
<dbReference type="SUPFAM" id="SSF53850">
    <property type="entry name" value="Periplasmic binding protein-like II"/>
    <property type="match status" value="1"/>
</dbReference>
<proteinExistence type="inferred from homology"/>
<evidence type="ECO:0000256" key="3">
    <source>
        <dbReference type="ARBA" id="ARBA00022729"/>
    </source>
</evidence>
<dbReference type="NCBIfam" id="TIGR01256">
    <property type="entry name" value="modA"/>
    <property type="match status" value="1"/>
</dbReference>
<dbReference type="Proteomes" id="UP001203665">
    <property type="component" value="Unassembled WGS sequence"/>
</dbReference>
<dbReference type="InterPro" id="IPR005950">
    <property type="entry name" value="ModA"/>
</dbReference>
<dbReference type="InterPro" id="IPR050682">
    <property type="entry name" value="ModA/WtpA"/>
</dbReference>
<dbReference type="EMBL" id="JAMQJY010000004">
    <property type="protein sequence ID" value="MCM2677529.1"/>
    <property type="molecule type" value="Genomic_DNA"/>
</dbReference>
<dbReference type="PANTHER" id="PTHR30632">
    <property type="entry name" value="MOLYBDATE-BINDING PERIPLASMIC PROTEIN"/>
    <property type="match status" value="1"/>
</dbReference>
<dbReference type="PANTHER" id="PTHR30632:SF0">
    <property type="entry name" value="SULFATE-BINDING PROTEIN"/>
    <property type="match status" value="1"/>
</dbReference>
<name>A0ABT0XNP3_9BACI</name>
<organism evidence="4 5">
    <name type="scientific">Alkalicoccobacillus plakortidis</name>
    <dbReference type="NCBI Taxonomy" id="444060"/>
    <lineage>
        <taxon>Bacteria</taxon>
        <taxon>Bacillati</taxon>
        <taxon>Bacillota</taxon>
        <taxon>Bacilli</taxon>
        <taxon>Bacillales</taxon>
        <taxon>Bacillaceae</taxon>
        <taxon>Alkalicoccobacillus</taxon>
    </lineage>
</organism>
<evidence type="ECO:0000256" key="2">
    <source>
        <dbReference type="ARBA" id="ARBA00022723"/>
    </source>
</evidence>
<protein>
    <submittedName>
        <fullName evidence="4">Molybdate ABC transporter substrate-binding protein</fullName>
    </submittedName>
</protein>
<keyword evidence="5" id="KW-1185">Reference proteome</keyword>
<comment type="similarity">
    <text evidence="1">Belongs to the bacterial solute-binding protein ModA family.</text>
</comment>
<keyword evidence="2" id="KW-0479">Metal-binding</keyword>